<dbReference type="EMBL" id="BSYJ01000001">
    <property type="protein sequence ID" value="GMG86079.1"/>
    <property type="molecule type" value="Genomic_DNA"/>
</dbReference>
<protein>
    <submittedName>
        <fullName evidence="3">Uncharacterized protein</fullName>
    </submittedName>
</protein>
<reference evidence="3 4" key="1">
    <citation type="submission" date="2023-04" db="EMBL/GenBank/DDBJ databases">
        <title>Marinobulbifer ophiurae gen. nov., sp. Nov., isolate from tissue of brittle star Ophioplocus japonicus.</title>
        <authorList>
            <person name="Kawano K."/>
            <person name="Sawayama S."/>
            <person name="Nakagawa S."/>
        </authorList>
    </citation>
    <scope>NUCLEOTIDE SEQUENCE [LARGE SCALE GENOMIC DNA]</scope>
    <source>
        <strain evidence="3 4">NKW57</strain>
    </source>
</reference>
<dbReference type="RefSeq" id="WP_285762591.1">
    <property type="nucleotide sequence ID" value="NZ_BSYJ01000001.1"/>
</dbReference>
<evidence type="ECO:0000313" key="4">
    <source>
        <dbReference type="Proteomes" id="UP001224392"/>
    </source>
</evidence>
<accession>A0ABQ6LVF8</accession>
<keyword evidence="4" id="KW-1185">Reference proteome</keyword>
<evidence type="ECO:0000256" key="2">
    <source>
        <dbReference type="SAM" id="SignalP"/>
    </source>
</evidence>
<evidence type="ECO:0000256" key="1">
    <source>
        <dbReference type="SAM" id="MobiDB-lite"/>
    </source>
</evidence>
<comment type="caution">
    <text evidence="3">The sequence shown here is derived from an EMBL/GenBank/DDBJ whole genome shotgun (WGS) entry which is preliminary data.</text>
</comment>
<organism evidence="3 4">
    <name type="scientific">Biformimicrobium ophioploci</name>
    <dbReference type="NCBI Taxonomy" id="3036711"/>
    <lineage>
        <taxon>Bacteria</taxon>
        <taxon>Pseudomonadati</taxon>
        <taxon>Pseudomonadota</taxon>
        <taxon>Gammaproteobacteria</taxon>
        <taxon>Cellvibrionales</taxon>
        <taxon>Microbulbiferaceae</taxon>
        <taxon>Biformimicrobium</taxon>
    </lineage>
</organism>
<name>A0ABQ6LVF8_9GAMM</name>
<evidence type="ECO:0000313" key="3">
    <source>
        <dbReference type="EMBL" id="GMG86079.1"/>
    </source>
</evidence>
<sequence>MRSFIALTLLLFFSAQSLALAAPSGCGGEMGSHQDHQSHHDIPVEGTVHAGMGHADMDHASMPCCDGTAAPAAEFAEVSVEAPVQMDGLCQLGCAAAAASVSAQVAPAPGFLVLSGLFPEHDSTSIAPPRNEPDNLLRPPIHA</sequence>
<feature type="region of interest" description="Disordered" evidence="1">
    <location>
        <begin position="123"/>
        <end position="143"/>
    </location>
</feature>
<keyword evidence="2" id="KW-0732">Signal</keyword>
<proteinExistence type="predicted"/>
<gene>
    <name evidence="3" type="ORF">MNKW57_04000</name>
</gene>
<dbReference type="Proteomes" id="UP001224392">
    <property type="component" value="Unassembled WGS sequence"/>
</dbReference>
<feature type="chain" id="PRO_5045552491" evidence="2">
    <location>
        <begin position="22"/>
        <end position="143"/>
    </location>
</feature>
<feature type="signal peptide" evidence="2">
    <location>
        <begin position="1"/>
        <end position="21"/>
    </location>
</feature>